<dbReference type="EMBL" id="JAHRIO010062227">
    <property type="protein sequence ID" value="MEQ2179208.1"/>
    <property type="molecule type" value="Genomic_DNA"/>
</dbReference>
<evidence type="ECO:0000256" key="1">
    <source>
        <dbReference type="SAM" id="Phobius"/>
    </source>
</evidence>
<keyword evidence="3" id="KW-1185">Reference proteome</keyword>
<organism evidence="2 3">
    <name type="scientific">Goodea atripinnis</name>
    <dbReference type="NCBI Taxonomy" id="208336"/>
    <lineage>
        <taxon>Eukaryota</taxon>
        <taxon>Metazoa</taxon>
        <taxon>Chordata</taxon>
        <taxon>Craniata</taxon>
        <taxon>Vertebrata</taxon>
        <taxon>Euteleostomi</taxon>
        <taxon>Actinopterygii</taxon>
        <taxon>Neopterygii</taxon>
        <taxon>Teleostei</taxon>
        <taxon>Neoteleostei</taxon>
        <taxon>Acanthomorphata</taxon>
        <taxon>Ovalentaria</taxon>
        <taxon>Atherinomorphae</taxon>
        <taxon>Cyprinodontiformes</taxon>
        <taxon>Goodeidae</taxon>
        <taxon>Goodea</taxon>
    </lineage>
</organism>
<proteinExistence type="predicted"/>
<keyword evidence="1" id="KW-0812">Transmembrane</keyword>
<gene>
    <name evidence="2" type="ORF">GOODEAATRI_022243</name>
</gene>
<comment type="caution">
    <text evidence="2">The sequence shown here is derived from an EMBL/GenBank/DDBJ whole genome shotgun (WGS) entry which is preliminary data.</text>
</comment>
<name>A0ABV0P6Z6_9TELE</name>
<protein>
    <submittedName>
        <fullName evidence="2">Uncharacterized protein</fullName>
    </submittedName>
</protein>
<accession>A0ABV0P6Z6</accession>
<reference evidence="2 3" key="1">
    <citation type="submission" date="2021-06" db="EMBL/GenBank/DDBJ databases">
        <authorList>
            <person name="Palmer J.M."/>
        </authorList>
    </citation>
    <scope>NUCLEOTIDE SEQUENCE [LARGE SCALE GENOMIC DNA]</scope>
    <source>
        <strain evidence="2 3">GA_2019</strain>
        <tissue evidence="2">Muscle</tissue>
    </source>
</reference>
<keyword evidence="1" id="KW-1133">Transmembrane helix</keyword>
<evidence type="ECO:0000313" key="3">
    <source>
        <dbReference type="Proteomes" id="UP001476798"/>
    </source>
</evidence>
<feature type="transmembrane region" description="Helical" evidence="1">
    <location>
        <begin position="223"/>
        <end position="244"/>
    </location>
</feature>
<keyword evidence="1" id="KW-0472">Membrane</keyword>
<evidence type="ECO:0000313" key="2">
    <source>
        <dbReference type="EMBL" id="MEQ2179208.1"/>
    </source>
</evidence>
<sequence length="246" mass="27142">MFMTGGWGTTFQIWQPQGQQDHSQTTGPGSQQSSNPEYNAWVDFYRQPMAFFNQGTQQTPAPGLQLFFRSTASLGFPTTTFLRAELPSLSCPAAAQTLPPSFLSSLELTVPQPAEPCPSGFCPLCGPPPPLPLLLHIFALSRVAPATVAPHWPLALKQCSCFQIRPLGFDPRFPLRRVVPVDTSFLLVFCGRLHILVVSCSGGCERCAYRRCRTFLEMLSTSWFILGCVVLDLGTVVVEFAQVIKW</sequence>
<dbReference type="Proteomes" id="UP001476798">
    <property type="component" value="Unassembled WGS sequence"/>
</dbReference>